<gene>
    <name evidence="3" type="ORF">FHS90_001573</name>
</gene>
<dbReference type="PANTHER" id="PTHR36842:SF1">
    <property type="entry name" value="PROTEIN TOLB"/>
    <property type="match status" value="1"/>
</dbReference>
<comment type="caution">
    <text evidence="3">The sequence shown here is derived from an EMBL/GenBank/DDBJ whole genome shotgun (WGS) entry which is preliminary data.</text>
</comment>
<dbReference type="SUPFAM" id="SSF82171">
    <property type="entry name" value="DPP6 N-terminal domain-like"/>
    <property type="match status" value="1"/>
</dbReference>
<evidence type="ECO:0000313" key="4">
    <source>
        <dbReference type="Proteomes" id="UP000563094"/>
    </source>
</evidence>
<keyword evidence="2" id="KW-0732">Signal</keyword>
<comment type="similarity">
    <text evidence="1">Belongs to the TolB family.</text>
</comment>
<dbReference type="RefSeq" id="WP_182512575.1">
    <property type="nucleotide sequence ID" value="NZ_JACJIQ010000005.1"/>
</dbReference>
<evidence type="ECO:0000256" key="2">
    <source>
        <dbReference type="SAM" id="SignalP"/>
    </source>
</evidence>
<sequence length="297" mass="32541">MMLKKTLRCFTYLSLSIGSVSLQAQAQGPALQNIREVTSGDHEYSSPVWSPDGQKLLFTDHHNDALYIKDLAGNGSVQKIKEGQGIGYKAKWTPDGKGVIFYEKQTSSGARTFLEKSIDLKGGRERILSQDNSSKANRTFSSRKSPSLKVYINPQTLKLEAKNGNGEPWVITQEEGQYYSPLVSPDGKKVVVNDGPNMYLYAINGSGKRKNLGVGLPSSWLPDGSGIVTFEDESKDGHTVSGSELYHIALTSNAKTKLTNTADRIEMWADVSPDGKKIAFADEKSGKIYVADLNLKK</sequence>
<dbReference type="Pfam" id="PF07676">
    <property type="entry name" value="PD40"/>
    <property type="match status" value="2"/>
</dbReference>
<dbReference type="PANTHER" id="PTHR36842">
    <property type="entry name" value="PROTEIN TOLB HOMOLOG"/>
    <property type="match status" value="1"/>
</dbReference>
<dbReference type="InterPro" id="IPR011659">
    <property type="entry name" value="WD40"/>
</dbReference>
<evidence type="ECO:0000313" key="3">
    <source>
        <dbReference type="EMBL" id="MBA9076865.1"/>
    </source>
</evidence>
<keyword evidence="4" id="KW-1185">Reference proteome</keyword>
<evidence type="ECO:0000256" key="1">
    <source>
        <dbReference type="ARBA" id="ARBA00009820"/>
    </source>
</evidence>
<feature type="signal peptide" evidence="2">
    <location>
        <begin position="1"/>
        <end position="26"/>
    </location>
</feature>
<dbReference type="EMBL" id="JACJIQ010000005">
    <property type="protein sequence ID" value="MBA9076865.1"/>
    <property type="molecule type" value="Genomic_DNA"/>
</dbReference>
<dbReference type="Proteomes" id="UP000563094">
    <property type="component" value="Unassembled WGS sequence"/>
</dbReference>
<dbReference type="InterPro" id="IPR011042">
    <property type="entry name" value="6-blade_b-propeller_TolB-like"/>
</dbReference>
<feature type="chain" id="PRO_5032962849" evidence="2">
    <location>
        <begin position="27"/>
        <end position="297"/>
    </location>
</feature>
<name>A0A839GMU1_9BACT</name>
<protein>
    <submittedName>
        <fullName evidence="3">Tol biopolymer transport system component</fullName>
    </submittedName>
</protein>
<reference evidence="3 4" key="1">
    <citation type="submission" date="2020-08" db="EMBL/GenBank/DDBJ databases">
        <title>Genomic Encyclopedia of Type Strains, Phase IV (KMG-IV): sequencing the most valuable type-strain genomes for metagenomic binning, comparative biology and taxonomic classification.</title>
        <authorList>
            <person name="Goeker M."/>
        </authorList>
    </citation>
    <scope>NUCLEOTIDE SEQUENCE [LARGE SCALE GENOMIC DNA]</scope>
    <source>
        <strain evidence="3 4">DSM 29854</strain>
    </source>
</reference>
<accession>A0A839GMU1</accession>
<organism evidence="3 4">
    <name type="scientific">Rufibacter quisquiliarum</name>
    <dbReference type="NCBI Taxonomy" id="1549639"/>
    <lineage>
        <taxon>Bacteria</taxon>
        <taxon>Pseudomonadati</taxon>
        <taxon>Bacteroidota</taxon>
        <taxon>Cytophagia</taxon>
        <taxon>Cytophagales</taxon>
        <taxon>Hymenobacteraceae</taxon>
        <taxon>Rufibacter</taxon>
    </lineage>
</organism>
<proteinExistence type="inferred from homology"/>
<dbReference type="Gene3D" id="2.120.10.30">
    <property type="entry name" value="TolB, C-terminal domain"/>
    <property type="match status" value="2"/>
</dbReference>
<dbReference type="AlphaFoldDB" id="A0A839GMU1"/>